<sequence length="137" mass="14605">MIASKDVATGAADPPREHDVDCHADHVGDEQGGGPAVHVSRLCTATARMVIRRGAHPSAFHRLILAQKFRHRPSEVFGLLDVAEMPAALEHHEVGALDAGVQQCGPQMKSWRPTMTTVGAVIVPSSSRTVAGVCRSR</sequence>
<accession>A0ABV9VV73</accession>
<name>A0ABV9VV73_9ACTN</name>
<protein>
    <submittedName>
        <fullName evidence="2">Uncharacterized protein</fullName>
    </submittedName>
</protein>
<evidence type="ECO:0000313" key="2">
    <source>
        <dbReference type="EMBL" id="MFC4998817.1"/>
    </source>
</evidence>
<evidence type="ECO:0000256" key="1">
    <source>
        <dbReference type="SAM" id="MobiDB-lite"/>
    </source>
</evidence>
<organism evidence="2 3">
    <name type="scientific">Dactylosporangium cerinum</name>
    <dbReference type="NCBI Taxonomy" id="1434730"/>
    <lineage>
        <taxon>Bacteria</taxon>
        <taxon>Bacillati</taxon>
        <taxon>Actinomycetota</taxon>
        <taxon>Actinomycetes</taxon>
        <taxon>Micromonosporales</taxon>
        <taxon>Micromonosporaceae</taxon>
        <taxon>Dactylosporangium</taxon>
    </lineage>
</organism>
<comment type="caution">
    <text evidence="2">The sequence shown here is derived from an EMBL/GenBank/DDBJ whole genome shotgun (WGS) entry which is preliminary data.</text>
</comment>
<feature type="compositionally biased region" description="Basic and acidic residues" evidence="1">
    <location>
        <begin position="14"/>
        <end position="29"/>
    </location>
</feature>
<feature type="region of interest" description="Disordered" evidence="1">
    <location>
        <begin position="1"/>
        <end position="34"/>
    </location>
</feature>
<gene>
    <name evidence="2" type="ORF">ACFPIJ_13340</name>
</gene>
<dbReference type="EMBL" id="JBHSIU010000013">
    <property type="protein sequence ID" value="MFC4998817.1"/>
    <property type="molecule type" value="Genomic_DNA"/>
</dbReference>
<evidence type="ECO:0000313" key="3">
    <source>
        <dbReference type="Proteomes" id="UP001595912"/>
    </source>
</evidence>
<keyword evidence="3" id="KW-1185">Reference proteome</keyword>
<dbReference type="Proteomes" id="UP001595912">
    <property type="component" value="Unassembled WGS sequence"/>
</dbReference>
<dbReference type="RefSeq" id="WP_380115058.1">
    <property type="nucleotide sequence ID" value="NZ_JBHSIU010000013.1"/>
</dbReference>
<reference evidence="3" key="1">
    <citation type="journal article" date="2019" name="Int. J. Syst. Evol. Microbiol.">
        <title>The Global Catalogue of Microorganisms (GCM) 10K type strain sequencing project: providing services to taxonomists for standard genome sequencing and annotation.</title>
        <authorList>
            <consortium name="The Broad Institute Genomics Platform"/>
            <consortium name="The Broad Institute Genome Sequencing Center for Infectious Disease"/>
            <person name="Wu L."/>
            <person name="Ma J."/>
        </authorList>
    </citation>
    <scope>NUCLEOTIDE SEQUENCE [LARGE SCALE GENOMIC DNA]</scope>
    <source>
        <strain evidence="3">CGMCC 4.7152</strain>
    </source>
</reference>
<proteinExistence type="predicted"/>